<sequence>MIKTHISYSNHFMTLIFFFYLMIALRIWIKALLKLNKTHTTLLTNENFLANKTFSYSVAARSLKHPPTNTKTRAWKANQIFSASQFSIFFSQKMSYSFFHSPPSLSSNLPRLLCQVFDFLLPCHHNVQPYSLQNHNMLYIIKLISSLDYLSKHCDYILAKGFLLSCCNQFKKYFLLNCRGYQLNLGPSSPKIRLNLCPTYNQHTTGISSVYDQLGWVAPSIEVGHMLKTQKNVTPCYLEILLKMNLLTIQVKETEATTNSIFSYRKRETEIPISIWQALGQICFLSEVVVFQKRNGRKSSDEDLICLFSPNQSYTLALPTENLAAICILFYFILTLTTLFFNILRGLPSASDRKMVPTLNNILCWCESLRIHIKARRGHNFYPRAQRVLLRPYLGEEDGSWVLFGILSSEHFIYVFPFILYPHVPVNCHNQLHHMLNTLISLYFHFVLKLERIDSVMQLKYCRNLHSHFSNNLLILPEEVRILGHRKLLLLLKPFSKSEHLHMQTGEAVEQVFFAVISEDFSILNQIIYYFYNFSDFWIFWSISNGFFSFHLFCIMAPIIMMVPNMSLEYIIKIELSMRIFRSDLNQACLKVGLVNSSLHLVSTQMTRTKQCLGLNFLQPLNLCFSCHSNTWTRLIKILRYYLVTFSIRLLGLQVSPPGCATDVQTGVGGSDLAEVCARCAEVELLRGTK</sequence>
<dbReference type="EMBL" id="LAVV01007474">
    <property type="protein sequence ID" value="KNZ55815.1"/>
    <property type="molecule type" value="Genomic_DNA"/>
</dbReference>
<protein>
    <submittedName>
        <fullName evidence="2">Uncharacterized protein</fullName>
    </submittedName>
</protein>
<comment type="caution">
    <text evidence="2">The sequence shown here is derived from an EMBL/GenBank/DDBJ whole genome shotgun (WGS) entry which is preliminary data.</text>
</comment>
<evidence type="ECO:0000313" key="3">
    <source>
        <dbReference type="Proteomes" id="UP000037035"/>
    </source>
</evidence>
<dbReference type="VEuPathDB" id="FungiDB:VP01_2575g1"/>
<accession>A0A0L6V6R2</accession>
<proteinExistence type="predicted"/>
<keyword evidence="1" id="KW-1133">Transmembrane helix</keyword>
<gene>
    <name evidence="2" type="ORF">VP01_2575g1</name>
</gene>
<feature type="transmembrane region" description="Helical" evidence="1">
    <location>
        <begin position="12"/>
        <end position="29"/>
    </location>
</feature>
<feature type="transmembrane region" description="Helical" evidence="1">
    <location>
        <begin position="432"/>
        <end position="450"/>
    </location>
</feature>
<dbReference type="AlphaFoldDB" id="A0A0L6V6R2"/>
<name>A0A0L6V6R2_9BASI</name>
<evidence type="ECO:0000313" key="2">
    <source>
        <dbReference type="EMBL" id="KNZ55815.1"/>
    </source>
</evidence>
<feature type="transmembrane region" description="Helical" evidence="1">
    <location>
        <begin position="401"/>
        <end position="420"/>
    </location>
</feature>
<organism evidence="2 3">
    <name type="scientific">Puccinia sorghi</name>
    <dbReference type="NCBI Taxonomy" id="27349"/>
    <lineage>
        <taxon>Eukaryota</taxon>
        <taxon>Fungi</taxon>
        <taxon>Dikarya</taxon>
        <taxon>Basidiomycota</taxon>
        <taxon>Pucciniomycotina</taxon>
        <taxon>Pucciniomycetes</taxon>
        <taxon>Pucciniales</taxon>
        <taxon>Pucciniaceae</taxon>
        <taxon>Puccinia</taxon>
    </lineage>
</organism>
<feature type="transmembrane region" description="Helical" evidence="1">
    <location>
        <begin position="538"/>
        <end position="563"/>
    </location>
</feature>
<dbReference type="Proteomes" id="UP000037035">
    <property type="component" value="Unassembled WGS sequence"/>
</dbReference>
<feature type="transmembrane region" description="Helical" evidence="1">
    <location>
        <begin position="323"/>
        <end position="344"/>
    </location>
</feature>
<evidence type="ECO:0000256" key="1">
    <source>
        <dbReference type="SAM" id="Phobius"/>
    </source>
</evidence>
<reference evidence="2 3" key="1">
    <citation type="submission" date="2015-08" db="EMBL/GenBank/DDBJ databases">
        <title>Next Generation Sequencing and Analysis of the Genome of Puccinia sorghi L Schw, the Causal Agent of Maize Common Rust.</title>
        <authorList>
            <person name="Rochi L."/>
            <person name="Burguener G."/>
            <person name="Darino M."/>
            <person name="Turjanski A."/>
            <person name="Kreff E."/>
            <person name="Dieguez M.J."/>
            <person name="Sacco F."/>
        </authorList>
    </citation>
    <scope>NUCLEOTIDE SEQUENCE [LARGE SCALE GENOMIC DNA]</scope>
    <source>
        <strain evidence="2 3">RO10H11247</strain>
    </source>
</reference>
<keyword evidence="1" id="KW-0472">Membrane</keyword>
<keyword evidence="3" id="KW-1185">Reference proteome</keyword>
<keyword evidence="1" id="KW-0812">Transmembrane</keyword>